<gene>
    <name evidence="2" type="ORF">R4485_35660</name>
</gene>
<organism evidence="2 3">
    <name type="scientific">Mycolicibacterium fortuitum</name>
    <name type="common">Mycobacterium fortuitum</name>
    <dbReference type="NCBI Taxonomy" id="1766"/>
    <lineage>
        <taxon>Bacteria</taxon>
        <taxon>Bacillati</taxon>
        <taxon>Actinomycetota</taxon>
        <taxon>Actinomycetes</taxon>
        <taxon>Mycobacteriales</taxon>
        <taxon>Mycobacteriaceae</taxon>
        <taxon>Mycolicibacterium</taxon>
    </lineage>
</organism>
<accession>A0AAE4VIS1</accession>
<evidence type="ECO:0000256" key="1">
    <source>
        <dbReference type="SAM" id="MobiDB-lite"/>
    </source>
</evidence>
<comment type="caution">
    <text evidence="2">The sequence shown here is derived from an EMBL/GenBank/DDBJ whole genome shotgun (WGS) entry which is preliminary data.</text>
</comment>
<dbReference type="RefSeq" id="WP_064864885.1">
    <property type="nucleotide sequence ID" value="NZ_CP060409.1"/>
</dbReference>
<feature type="region of interest" description="Disordered" evidence="1">
    <location>
        <begin position="1"/>
        <end position="22"/>
    </location>
</feature>
<proteinExistence type="predicted"/>
<evidence type="ECO:0000313" key="3">
    <source>
        <dbReference type="Proteomes" id="UP001186041"/>
    </source>
</evidence>
<dbReference type="Proteomes" id="UP001186041">
    <property type="component" value="Unassembled WGS sequence"/>
</dbReference>
<name>A0AAE4VIS1_MYCFO</name>
<sequence>MTATEASLNALEASARKRSGDVDARIERALKNMRKHRIDINVSSLAREAGVSRSVIHRRPELHEKIRSLQPLTAVDAGEPPPPAADTEYSIITALRTRLKTRDAQIAELKGQLRERDHIIATLHGQLARRP</sequence>
<dbReference type="Gene3D" id="1.20.5.170">
    <property type="match status" value="1"/>
</dbReference>
<dbReference type="AlphaFoldDB" id="A0AAE4VIS1"/>
<evidence type="ECO:0000313" key="2">
    <source>
        <dbReference type="EMBL" id="MDV7295493.1"/>
    </source>
</evidence>
<reference evidence="2" key="1">
    <citation type="submission" date="2023-10" db="EMBL/GenBank/DDBJ databases">
        <title>Mycolicibacterium fortuitum clinical isolates causing pulmonary infections in humans.</title>
        <authorList>
            <person name="Mejia-Ponce P.M."/>
            <person name="Zenteno-Cuevas R."/>
            <person name="Licona-Cassani C."/>
        </authorList>
    </citation>
    <scope>NUCLEOTIDE SEQUENCE</scope>
    <source>
        <strain evidence="2">M8</strain>
    </source>
</reference>
<protein>
    <submittedName>
        <fullName evidence="2">Transposase</fullName>
    </submittedName>
</protein>
<dbReference type="EMBL" id="JAWLVV010000075">
    <property type="protein sequence ID" value="MDV7295493.1"/>
    <property type="molecule type" value="Genomic_DNA"/>
</dbReference>